<proteinExistence type="predicted"/>
<accession>A0A8S5UC42</accession>
<organism evidence="1">
    <name type="scientific">Podoviridae sp. ctZkC8</name>
    <dbReference type="NCBI Taxonomy" id="2825259"/>
    <lineage>
        <taxon>Viruses</taxon>
        <taxon>Duplodnaviria</taxon>
        <taxon>Heunggongvirae</taxon>
        <taxon>Uroviricota</taxon>
        <taxon>Caudoviricetes</taxon>
    </lineage>
</organism>
<name>A0A8S5UC42_9CAUD</name>
<reference evidence="1" key="1">
    <citation type="journal article" date="2021" name="Proc. Natl. Acad. Sci. U.S.A.">
        <title>A Catalog of Tens of Thousands of Viruses from Human Metagenomes Reveals Hidden Associations with Chronic Diseases.</title>
        <authorList>
            <person name="Tisza M.J."/>
            <person name="Buck C.B."/>
        </authorList>
    </citation>
    <scope>NUCLEOTIDE SEQUENCE</scope>
    <source>
        <strain evidence="1">CtZkC8</strain>
    </source>
</reference>
<sequence length="84" mass="9308">MLFKEYSCLSKFITIINLLIKVNHNYLTVSYRPITPPPLTLPDSSYSALACFIAISNDLTTPLTSLSIRVILSAVSISILPSEY</sequence>
<evidence type="ECO:0000313" key="1">
    <source>
        <dbReference type="EMBL" id="DAF92061.1"/>
    </source>
</evidence>
<protein>
    <submittedName>
        <fullName evidence="1">Uncharacterized protein</fullName>
    </submittedName>
</protein>
<dbReference type="EMBL" id="BK016062">
    <property type="protein sequence ID" value="DAF92061.1"/>
    <property type="molecule type" value="Genomic_DNA"/>
</dbReference>